<keyword evidence="6" id="KW-1185">Reference proteome</keyword>
<dbReference type="GO" id="GO:0005634">
    <property type="term" value="C:nucleus"/>
    <property type="evidence" value="ECO:0007669"/>
    <property type="project" value="UniProtKB-SubCell"/>
</dbReference>
<gene>
    <name evidence="5" type="ORF">ORAREDHAP_LOCUS5975</name>
</gene>
<feature type="compositionally biased region" description="Basic and acidic residues" evidence="3">
    <location>
        <begin position="520"/>
        <end position="529"/>
    </location>
</feature>
<evidence type="ECO:0000256" key="1">
    <source>
        <dbReference type="ARBA" id="ARBA00006265"/>
    </source>
</evidence>
<feature type="compositionally biased region" description="Basic and acidic residues" evidence="3">
    <location>
        <begin position="546"/>
        <end position="616"/>
    </location>
</feature>
<name>A0A6J5W5D2_PRUAR</name>
<organism evidence="5 6">
    <name type="scientific">Prunus armeniaca</name>
    <name type="common">Apricot</name>
    <name type="synonym">Armeniaca vulgaris</name>
    <dbReference type="NCBI Taxonomy" id="36596"/>
    <lineage>
        <taxon>Eukaryota</taxon>
        <taxon>Viridiplantae</taxon>
        <taxon>Streptophyta</taxon>
        <taxon>Embryophyta</taxon>
        <taxon>Tracheophyta</taxon>
        <taxon>Spermatophyta</taxon>
        <taxon>Magnoliopsida</taxon>
        <taxon>eudicotyledons</taxon>
        <taxon>Gunneridae</taxon>
        <taxon>Pentapetalae</taxon>
        <taxon>rosids</taxon>
        <taxon>fabids</taxon>
        <taxon>Rosales</taxon>
        <taxon>Rosaceae</taxon>
        <taxon>Amygdaloideae</taxon>
        <taxon>Amygdaleae</taxon>
        <taxon>Prunus</taxon>
    </lineage>
</organism>
<keyword evidence="2" id="KW-0694">RNA-binding</keyword>
<dbReference type="PANTHER" id="PTHR23204">
    <property type="entry name" value="CLEAVAGE AND POLYADENYLATION SPECIFIC FACTOR"/>
    <property type="match status" value="1"/>
</dbReference>
<dbReference type="OrthoDB" id="439808at2759"/>
<dbReference type="InterPro" id="IPR012677">
    <property type="entry name" value="Nucleotide-bd_a/b_plait_sf"/>
</dbReference>
<dbReference type="GO" id="GO:0006397">
    <property type="term" value="P:mRNA processing"/>
    <property type="evidence" value="ECO:0007669"/>
    <property type="project" value="UniProtKB-KW"/>
</dbReference>
<feature type="compositionally biased region" description="Basic and acidic residues" evidence="3">
    <location>
        <begin position="636"/>
        <end position="660"/>
    </location>
</feature>
<dbReference type="EMBL" id="CAEKKB010000001">
    <property type="protein sequence ID" value="CAB4294854.1"/>
    <property type="molecule type" value="Genomic_DNA"/>
</dbReference>
<proteinExistence type="inferred from homology"/>
<protein>
    <recommendedName>
        <fullName evidence="4">RRM domain-containing protein</fullName>
    </recommendedName>
</protein>
<sequence>MDPMVEEQIDYEDEEYGGAQKLQYQGSGAISALADEEPMVEDDEYDDLYNDVNVGEGFLQMHRSEAPLPPGGVGNGGLQAQKTDVTETRVQAGVSQESKIPGVSVQGKYSSAVAQFPEQQDQPPVAKEPELGSTGYVRGASGSQKGRAMEMSHDTQVRHMGFQGSTTMPPNIGGDSSDITGKTALESVPSMNSGTAGPTGVTQMPTNQISIKVNANRPMFNENQVRPPVENGSTMLFVGELHWWTTDAELESVLSQYGRVKEIKFFDERASGKSKGYCQVEFHDPAAATACKEGMDGYLFNGRACVVAFASPQTLKQMGASYLSKSQGQTQSQQPGRRPMNDGVGRGGGVNYQTGDTGGRNFGRGGWGRGGQGVANRGPGGGGPMRGRGGAMGAKNMAGNPAGVGTGANGGYGQGLAGPGFGGPVGGMMNPQGMMGAGFDPTYMGRGGGYGGFPGPAFPGMLSSFPAVNTMGLAGVAPHVNPAFFGRGMATNGMGMMGSSGMDGHHAGMWNDPSMGGWGGEEHGRRTRESSYGGDDGASEYGYGEANHEKGGRSNAPSRERERGSERDWSGNSERRHRDEREQDWDRSERGEHREHRYKEEKDSYRDHRQRERDVGYEDDWDRGQSSSRPRSRSKAMPEDDHRSRSRDVDYGKRRRLPSE</sequence>
<dbReference type="Gene3D" id="3.30.70.330">
    <property type="match status" value="1"/>
</dbReference>
<reference evidence="6" key="1">
    <citation type="journal article" date="2020" name="Genome Biol.">
        <title>Gamete binning: chromosome-level and haplotype-resolved genome assembly enabled by high-throughput single-cell sequencing of gamete genomes.</title>
        <authorList>
            <person name="Campoy J.A."/>
            <person name="Sun H."/>
            <person name="Goel M."/>
            <person name="Jiao W.-B."/>
            <person name="Folz-Donahue K."/>
            <person name="Wang N."/>
            <person name="Rubio M."/>
            <person name="Liu C."/>
            <person name="Kukat C."/>
            <person name="Ruiz D."/>
            <person name="Huettel B."/>
            <person name="Schneeberger K."/>
        </authorList>
    </citation>
    <scope>NUCLEOTIDE SEQUENCE [LARGE SCALE GENOMIC DNA]</scope>
    <source>
        <strain evidence="6">cv. Rojo Pasion</strain>
    </source>
</reference>
<feature type="compositionally biased region" description="Polar residues" evidence="3">
    <location>
        <begin position="323"/>
        <end position="335"/>
    </location>
</feature>
<dbReference type="SUPFAM" id="SSF54928">
    <property type="entry name" value="RNA-binding domain, RBD"/>
    <property type="match status" value="1"/>
</dbReference>
<dbReference type="GO" id="GO:0003723">
    <property type="term" value="F:RNA binding"/>
    <property type="evidence" value="ECO:0007669"/>
    <property type="project" value="UniProtKB-UniRule"/>
</dbReference>
<evidence type="ECO:0000256" key="3">
    <source>
        <dbReference type="SAM" id="MobiDB-lite"/>
    </source>
</evidence>
<dbReference type="SMART" id="SM00360">
    <property type="entry name" value="RRM"/>
    <property type="match status" value="1"/>
</dbReference>
<evidence type="ECO:0000313" key="6">
    <source>
        <dbReference type="Proteomes" id="UP000507245"/>
    </source>
</evidence>
<feature type="compositionally biased region" description="Gly residues" evidence="3">
    <location>
        <begin position="344"/>
        <end position="392"/>
    </location>
</feature>
<dbReference type="PROSITE" id="PS50102">
    <property type="entry name" value="RRM"/>
    <property type="match status" value="1"/>
</dbReference>
<evidence type="ECO:0000256" key="2">
    <source>
        <dbReference type="PROSITE-ProRule" id="PRU00176"/>
    </source>
</evidence>
<dbReference type="InterPro" id="IPR034772">
    <property type="entry name" value="CPSF6/7"/>
</dbReference>
<evidence type="ECO:0000313" key="5">
    <source>
        <dbReference type="EMBL" id="CAB4294854.1"/>
    </source>
</evidence>
<feature type="region of interest" description="Disordered" evidence="3">
    <location>
        <begin position="513"/>
        <end position="660"/>
    </location>
</feature>
<dbReference type="Pfam" id="PF00076">
    <property type="entry name" value="RRM_1"/>
    <property type="match status" value="1"/>
</dbReference>
<accession>A0A6J5W5D2</accession>
<dbReference type="InterPro" id="IPR000504">
    <property type="entry name" value="RRM_dom"/>
</dbReference>
<evidence type="ECO:0000259" key="4">
    <source>
        <dbReference type="PROSITE" id="PS50102"/>
    </source>
</evidence>
<feature type="domain" description="RRM" evidence="4">
    <location>
        <begin position="234"/>
        <end position="312"/>
    </location>
</feature>
<comment type="similarity">
    <text evidence="1">Belongs to the RRM CPSF6/7 family.</text>
</comment>
<feature type="region of interest" description="Disordered" evidence="3">
    <location>
        <begin position="321"/>
        <end position="394"/>
    </location>
</feature>
<dbReference type="Proteomes" id="UP000507245">
    <property type="component" value="Unassembled WGS sequence"/>
</dbReference>
<feature type="region of interest" description="Disordered" evidence="3">
    <location>
        <begin position="116"/>
        <end position="145"/>
    </location>
</feature>
<dbReference type="AlphaFoldDB" id="A0A6J5W5D2"/>
<dbReference type="CDD" id="cd12372">
    <property type="entry name" value="RRM_CFIm68_CFIm59"/>
    <property type="match status" value="1"/>
</dbReference>
<dbReference type="InterPro" id="IPR035979">
    <property type="entry name" value="RBD_domain_sf"/>
</dbReference>